<dbReference type="Pfam" id="PF00300">
    <property type="entry name" value="His_Phos_1"/>
    <property type="match status" value="1"/>
</dbReference>
<reference evidence="2 3" key="1">
    <citation type="submission" date="2014-12" db="EMBL/GenBank/DDBJ databases">
        <title>Comparative genomics of the lactic acid bacteria isolated from the honey bee gut.</title>
        <authorList>
            <person name="Ellegaard K.M."/>
            <person name="Tamarit D."/>
            <person name="Javelind E."/>
            <person name="Olofsson T."/>
            <person name="Andersson S.G."/>
            <person name="Vasquez A."/>
        </authorList>
    </citation>
    <scope>NUCLEOTIDE SEQUENCE [LARGE SCALE GENOMIC DNA]</scope>
    <source>
        <strain evidence="2 3">Biut2</strain>
    </source>
</reference>
<protein>
    <recommendedName>
        <fullName evidence="4">Histidine phosphatase family protein</fullName>
    </recommendedName>
</protein>
<dbReference type="Gene3D" id="3.40.50.1240">
    <property type="entry name" value="Phosphoglycerate mutase-like"/>
    <property type="match status" value="1"/>
</dbReference>
<dbReference type="PATRIC" id="fig|1218493.3.peg.1360"/>
<dbReference type="InterPro" id="IPR013078">
    <property type="entry name" value="His_Pase_superF_clade-1"/>
</dbReference>
<dbReference type="OrthoDB" id="9782128at2"/>
<evidence type="ECO:0008006" key="4">
    <source>
        <dbReference type="Google" id="ProtNLM"/>
    </source>
</evidence>
<gene>
    <name evidence="2" type="ORF">JF76_13000</name>
</gene>
<feature type="binding site" evidence="1">
    <location>
        <position position="61"/>
    </location>
    <ligand>
        <name>substrate</name>
    </ligand>
</feature>
<dbReference type="GO" id="GO:0005737">
    <property type="term" value="C:cytoplasm"/>
    <property type="evidence" value="ECO:0007669"/>
    <property type="project" value="TreeGrafter"/>
</dbReference>
<dbReference type="GO" id="GO:0016791">
    <property type="term" value="F:phosphatase activity"/>
    <property type="evidence" value="ECO:0007669"/>
    <property type="project" value="TreeGrafter"/>
</dbReference>
<dbReference type="PROSITE" id="PS00175">
    <property type="entry name" value="PG_MUTASE"/>
    <property type="match status" value="1"/>
</dbReference>
<organism evidence="2 3">
    <name type="scientific">Lactobacillus kullabergensis</name>
    <dbReference type="NCBI Taxonomy" id="1218493"/>
    <lineage>
        <taxon>Bacteria</taxon>
        <taxon>Bacillati</taxon>
        <taxon>Bacillota</taxon>
        <taxon>Bacilli</taxon>
        <taxon>Lactobacillales</taxon>
        <taxon>Lactobacillaceae</taxon>
        <taxon>Lactobacillus</taxon>
    </lineage>
</organism>
<dbReference type="Proteomes" id="UP000033533">
    <property type="component" value="Unassembled WGS sequence"/>
</dbReference>
<dbReference type="SUPFAM" id="SSF53254">
    <property type="entry name" value="Phosphoglycerate mutase-like"/>
    <property type="match status" value="1"/>
</dbReference>
<dbReference type="SMART" id="SM00855">
    <property type="entry name" value="PGAM"/>
    <property type="match status" value="1"/>
</dbReference>
<evidence type="ECO:0000313" key="3">
    <source>
        <dbReference type="Proteomes" id="UP000033533"/>
    </source>
</evidence>
<dbReference type="RefSeq" id="WP_045928350.1">
    <property type="nucleotide sequence ID" value="NZ_KQ033871.1"/>
</dbReference>
<dbReference type="InterPro" id="IPR029033">
    <property type="entry name" value="His_PPase_superfam"/>
</dbReference>
<sequence length="204" mass="23688">MKYVYLMRHGQTLFNVQHKIQGFCDSPLTSLGIKQAKATKKEYFEHEKVNLEEAHCSTSERAIDTLKIVTDLPFETHKDLREWNFGAYEGEGEHLNPPLPYNDFFVQFGGESQKQVVARINKAITSIAESSPCQHILIVSHAGAIANFYRKWEKYNTFERKYHFKNCSVLKYDYENGVFRLQSFLTPAVKAKRDQSFRLISLIL</sequence>
<evidence type="ECO:0000313" key="2">
    <source>
        <dbReference type="EMBL" id="KJY55214.1"/>
    </source>
</evidence>
<dbReference type="PANTHER" id="PTHR48100">
    <property type="entry name" value="BROAD-SPECIFICITY PHOSPHATASE YOR283W-RELATED"/>
    <property type="match status" value="1"/>
</dbReference>
<feature type="binding site" evidence="1">
    <location>
        <begin position="8"/>
        <end position="15"/>
    </location>
    <ligand>
        <name>substrate</name>
    </ligand>
</feature>
<proteinExistence type="predicted"/>
<dbReference type="AlphaFoldDB" id="A0A0F4LAC2"/>
<dbReference type="STRING" id="1218493.JF76_13000"/>
<evidence type="ECO:0000256" key="1">
    <source>
        <dbReference type="PIRSR" id="PIRSR613078-2"/>
    </source>
</evidence>
<dbReference type="InterPro" id="IPR050275">
    <property type="entry name" value="PGM_Phosphatase"/>
</dbReference>
<name>A0A0F4LAC2_9LACO</name>
<dbReference type="PANTHER" id="PTHR48100:SF5">
    <property type="entry name" value="HISTIDINE PHOSPHATASE FAMILY PROTEIN"/>
    <property type="match status" value="1"/>
</dbReference>
<dbReference type="HOGENOM" id="CLU_033323_9_0_9"/>
<dbReference type="CDD" id="cd07067">
    <property type="entry name" value="HP_PGM_like"/>
    <property type="match status" value="1"/>
</dbReference>
<dbReference type="InterPro" id="IPR001345">
    <property type="entry name" value="PG/BPGM_mutase_AS"/>
</dbReference>
<dbReference type="EMBL" id="JXBY01000020">
    <property type="protein sequence ID" value="KJY55214.1"/>
    <property type="molecule type" value="Genomic_DNA"/>
</dbReference>
<comment type="caution">
    <text evidence="2">The sequence shown here is derived from an EMBL/GenBank/DDBJ whole genome shotgun (WGS) entry which is preliminary data.</text>
</comment>
<accession>A0A0F4LAC2</accession>